<comment type="caution">
    <text evidence="2">The sequence shown here is derived from an EMBL/GenBank/DDBJ whole genome shotgun (WGS) entry which is preliminary data.</text>
</comment>
<evidence type="ECO:0000313" key="2">
    <source>
        <dbReference type="EMBL" id="GFD40033.1"/>
    </source>
</evidence>
<gene>
    <name evidence="2" type="ORF">Tci_912002</name>
</gene>
<name>A0A699W054_TANCI</name>
<accession>A0A699W054</accession>
<organism evidence="2">
    <name type="scientific">Tanacetum cinerariifolium</name>
    <name type="common">Dalmatian daisy</name>
    <name type="synonym">Chrysanthemum cinerariifolium</name>
    <dbReference type="NCBI Taxonomy" id="118510"/>
    <lineage>
        <taxon>Eukaryota</taxon>
        <taxon>Viridiplantae</taxon>
        <taxon>Streptophyta</taxon>
        <taxon>Embryophyta</taxon>
        <taxon>Tracheophyta</taxon>
        <taxon>Spermatophyta</taxon>
        <taxon>Magnoliopsida</taxon>
        <taxon>eudicotyledons</taxon>
        <taxon>Gunneridae</taxon>
        <taxon>Pentapetalae</taxon>
        <taxon>asterids</taxon>
        <taxon>campanulids</taxon>
        <taxon>Asterales</taxon>
        <taxon>Asteraceae</taxon>
        <taxon>Asteroideae</taxon>
        <taxon>Anthemideae</taxon>
        <taxon>Anthemidinae</taxon>
        <taxon>Tanacetum</taxon>
    </lineage>
</organism>
<reference evidence="2" key="1">
    <citation type="journal article" date="2019" name="Sci. Rep.">
        <title>Draft genome of Tanacetum cinerariifolium, the natural source of mosquito coil.</title>
        <authorList>
            <person name="Yamashiro T."/>
            <person name="Shiraishi A."/>
            <person name="Satake H."/>
            <person name="Nakayama K."/>
        </authorList>
    </citation>
    <scope>NUCLEOTIDE SEQUENCE</scope>
</reference>
<feature type="compositionally biased region" description="Acidic residues" evidence="1">
    <location>
        <begin position="1"/>
        <end position="18"/>
    </location>
</feature>
<sequence length="63" mass="6969">DDDDDDEEEETAKDDEELKETGTGGDEVRESGGEAPIPPSTIPSIILENLPTFNSAFRFEERL</sequence>
<feature type="non-terminal residue" evidence="2">
    <location>
        <position position="63"/>
    </location>
</feature>
<evidence type="ECO:0000256" key="1">
    <source>
        <dbReference type="SAM" id="MobiDB-lite"/>
    </source>
</evidence>
<protein>
    <submittedName>
        <fullName evidence="2">Uncharacterized protein</fullName>
    </submittedName>
</protein>
<feature type="region of interest" description="Disordered" evidence="1">
    <location>
        <begin position="1"/>
        <end position="44"/>
    </location>
</feature>
<feature type="non-terminal residue" evidence="2">
    <location>
        <position position="1"/>
    </location>
</feature>
<dbReference type="EMBL" id="BKCJ011526624">
    <property type="protein sequence ID" value="GFD40033.1"/>
    <property type="molecule type" value="Genomic_DNA"/>
</dbReference>
<dbReference type="AlphaFoldDB" id="A0A699W054"/>
<proteinExistence type="predicted"/>